<dbReference type="Gene3D" id="3.40.50.2000">
    <property type="entry name" value="Glycogen Phosphorylase B"/>
    <property type="match status" value="2"/>
</dbReference>
<proteinExistence type="predicted"/>
<dbReference type="EMBL" id="CP015518">
    <property type="protein sequence ID" value="APG23791.1"/>
    <property type="molecule type" value="Genomic_DNA"/>
</dbReference>
<dbReference type="PANTHER" id="PTHR43174">
    <property type="entry name" value="UDP-N-ACETYLGLUCOSAMINE 2-EPIMERASE"/>
    <property type="match status" value="1"/>
</dbReference>
<name>A0A1L3GCW0_SYNAC</name>
<dbReference type="RefSeq" id="WP_072285604.1">
    <property type="nucleotide sequence ID" value="NZ_CP015455.1"/>
</dbReference>
<dbReference type="GO" id="GO:0004553">
    <property type="term" value="F:hydrolase activity, hydrolyzing O-glycosyl compounds"/>
    <property type="evidence" value="ECO:0007669"/>
    <property type="project" value="InterPro"/>
</dbReference>
<dbReference type="CDD" id="cd03786">
    <property type="entry name" value="GTB_UDP-GlcNAc_2-Epimerase"/>
    <property type="match status" value="1"/>
</dbReference>
<dbReference type="GO" id="GO:0006047">
    <property type="term" value="P:UDP-N-acetylglucosamine metabolic process"/>
    <property type="evidence" value="ECO:0007669"/>
    <property type="project" value="InterPro"/>
</dbReference>
<organism evidence="2 3">
    <name type="scientific">Syntrophotalea acetylenica</name>
    <name type="common">Pelobacter acetylenicus</name>
    <dbReference type="NCBI Taxonomy" id="29542"/>
    <lineage>
        <taxon>Bacteria</taxon>
        <taxon>Pseudomonadati</taxon>
        <taxon>Thermodesulfobacteriota</taxon>
        <taxon>Desulfuromonadia</taxon>
        <taxon>Desulfuromonadales</taxon>
        <taxon>Syntrophotaleaceae</taxon>
        <taxon>Syntrophotalea</taxon>
    </lineage>
</organism>
<sequence length="408" mass="44747">MQKKVCVFTGTRAEYGLLRPLMERIRRDRKMRLQTLVTGMHLSPEFGLTRREIEEDGFFIDEAVEILLSSNTAIGVCKSVGMGMFGFGEALQRLGSDCLVVLGDRFEALTVAMAAQILGIPIVHIHGGEVTEGAMDDAFRHAISKMSLLHFVAAEEYRRRVIQLGENPASVYNVGALGVENIQKLKFLAREELEKRFGFSFGERNLLITFHPVTLEPGTAVMQFGNLLAALDQMPPAQTIFTKANADADGRIVNRMIDDYVATHPGRAAAFPSMGQSGYLSTMRQVDAVVGNSSSGIIEAPSFGVPSVNIGARQQGRIRAASVIDCDPAVEDIVAALKKACTNTFKKMAATVDNPYEGQNTSLRIKEIIKETDFSGIRKSFYDIPVDILEQRHEKCQEGNGKPPGHHS</sequence>
<reference evidence="2 3" key="1">
    <citation type="journal article" date="2017" name="Genome Announc.">
        <title>Complete Genome Sequences of Two Acetylene-Fermenting Pelobacter acetylenicus Strains.</title>
        <authorList>
            <person name="Sutton J.M."/>
            <person name="Baesman S.M."/>
            <person name="Fierst J.L."/>
            <person name="Poret-Peterson A.T."/>
            <person name="Oremland R.S."/>
            <person name="Dunlap D.S."/>
            <person name="Akob D.M."/>
        </authorList>
    </citation>
    <scope>NUCLEOTIDE SEQUENCE [LARGE SCALE GENOMIC DNA]</scope>
    <source>
        <strain evidence="2 3">DSM 3247</strain>
    </source>
</reference>
<evidence type="ECO:0000259" key="1">
    <source>
        <dbReference type="Pfam" id="PF02350"/>
    </source>
</evidence>
<dbReference type="InterPro" id="IPR003331">
    <property type="entry name" value="UDP_GlcNAc_Epimerase_2_dom"/>
</dbReference>
<evidence type="ECO:0000313" key="3">
    <source>
        <dbReference type="Proteomes" id="UP000182264"/>
    </source>
</evidence>
<gene>
    <name evidence="2" type="ORF">A7E75_01210</name>
</gene>
<dbReference type="InterPro" id="IPR020004">
    <property type="entry name" value="UDP-GlcNAc_Epase"/>
</dbReference>
<accession>A0A1L3GCW0</accession>
<dbReference type="PANTHER" id="PTHR43174:SF3">
    <property type="entry name" value="UDP-N-ACETYLGLUCOSAMINE 2-EPIMERASE"/>
    <property type="match status" value="1"/>
</dbReference>
<evidence type="ECO:0000313" key="2">
    <source>
        <dbReference type="EMBL" id="APG23791.1"/>
    </source>
</evidence>
<dbReference type="Pfam" id="PF02350">
    <property type="entry name" value="Epimerase_2"/>
    <property type="match status" value="1"/>
</dbReference>
<dbReference type="SUPFAM" id="SSF53756">
    <property type="entry name" value="UDP-Glycosyltransferase/glycogen phosphorylase"/>
    <property type="match status" value="1"/>
</dbReference>
<keyword evidence="3" id="KW-1185">Reference proteome</keyword>
<dbReference type="Proteomes" id="UP000182264">
    <property type="component" value="Chromosome"/>
</dbReference>
<dbReference type="NCBIfam" id="TIGR03568">
    <property type="entry name" value="NeuC_NnaA"/>
    <property type="match status" value="1"/>
</dbReference>
<protein>
    <submittedName>
        <fullName evidence="2">UDP-N-acetyl-D-glucosamine 2-epimerase, UDP-hydrolysing</fullName>
    </submittedName>
</protein>
<feature type="domain" description="UDP-N-acetylglucosamine 2-epimerase" evidence="1">
    <location>
        <begin position="24"/>
        <end position="370"/>
    </location>
</feature>
<dbReference type="InterPro" id="IPR029767">
    <property type="entry name" value="WecB-like"/>
</dbReference>
<dbReference type="AlphaFoldDB" id="A0A1L3GCW0"/>
<dbReference type="OrthoDB" id="9803238at2"/>